<evidence type="ECO:0000256" key="1">
    <source>
        <dbReference type="SAM" id="MobiDB-lite"/>
    </source>
</evidence>
<dbReference type="Gene3D" id="2.60.40.10">
    <property type="entry name" value="Immunoglobulins"/>
    <property type="match status" value="1"/>
</dbReference>
<accession>A0A7J5TWX7</accession>
<evidence type="ECO:0008006" key="4">
    <source>
        <dbReference type="Google" id="ProtNLM"/>
    </source>
</evidence>
<protein>
    <recommendedName>
        <fullName evidence="4">SD-repeat containing protein B domain-containing protein</fullName>
    </recommendedName>
</protein>
<proteinExistence type="predicted"/>
<feature type="region of interest" description="Disordered" evidence="1">
    <location>
        <begin position="642"/>
        <end position="673"/>
    </location>
</feature>
<dbReference type="InterPro" id="IPR013783">
    <property type="entry name" value="Ig-like_fold"/>
</dbReference>
<evidence type="ECO:0000313" key="2">
    <source>
        <dbReference type="EMBL" id="KAB7729134.1"/>
    </source>
</evidence>
<evidence type="ECO:0000313" key="3">
    <source>
        <dbReference type="Proteomes" id="UP000488299"/>
    </source>
</evidence>
<dbReference type="RefSeq" id="WP_152125242.1">
    <property type="nucleotide sequence ID" value="NZ_WELI01000006.1"/>
</dbReference>
<dbReference type="SUPFAM" id="SSF117074">
    <property type="entry name" value="Hypothetical protein PA1324"/>
    <property type="match status" value="1"/>
</dbReference>
<reference evidence="2 3" key="1">
    <citation type="submission" date="2019-10" db="EMBL/GenBank/DDBJ databases">
        <title>Rudanella paleaurantiibacter sp. nov., isolated from sludge.</title>
        <authorList>
            <person name="Xu S.Q."/>
        </authorList>
    </citation>
    <scope>NUCLEOTIDE SEQUENCE [LARGE SCALE GENOMIC DNA]</scope>
    <source>
        <strain evidence="2 3">HX-22-17</strain>
    </source>
</reference>
<gene>
    <name evidence="2" type="ORF">F5984_15920</name>
</gene>
<dbReference type="AlphaFoldDB" id="A0A7J5TWX7"/>
<sequence length="781" mass="85471">MKALAQIPCVKPDAGADQSTTQSSFKLKDAPAGYFWCMPSGNPVADATIHAQTGAISGMRTPGTYRFVLSSIAHSMNMHADRPIESDGPLRSNTLTGLEMLDNGQIKVGVDGRYGGAITYLSTKTGVNMVNNYDLGRQIQVAAYSGPVPFKPAGFEIKDVWSQIGWNPLQAGDYYGNPGRILAFEKRDNLLYVKTAAKFWPLRNYEEGTIIEHWVRLAGPVVKVHVRVTLARNDKTQFTAREQEFPCLYLNGAYRKAWGYTGAQPFTNGDKYQRTAPFELANVKVSEPWMALTRDDGTGVGLYSPNNLFFKEGFFGDEFTDNEFGSSTSYIAATPFAQLDHNSVTDFDYELVVGHVNDIRAYVYAQPRPDTGPNYRFSNSRAGWHLFEGNDTGFPISNKVQIVHNGQGSQLFKSPAVHWKGSDNPKVYVRAAFNLNNNQTKYQFHWRNFEDSDFLGFRFKEFTVVNDNQFRTYEIDLRNTNWASSIIRQIQLTPPAGSQTTGSVQIEWISTSPDGPPPPQPEAPATVCTDTVLVTVNPTPSNVVPDAGPDITTRCGITTLDLTAPSAGLSWRMISKPSGSLATISPKGAVRDLQKAGTYVVALANDTFSAVDLMAINVPDCGPPQSLSSVVFLDNGRGNGIARNGRQELGEPGVPNVTATLYSDPNGDGNPADGKVLDRVRTNAQGVYQFNNMYANEIYIIALDASNFVAGQPLHRTISTRQSNFSPVYGLLSPKVQLQNPAPTAPSLRALAPAQSTDPSFGLIPDCGEPSCVIIRHKRLQ</sequence>
<comment type="caution">
    <text evidence="2">The sequence shown here is derived from an EMBL/GenBank/DDBJ whole genome shotgun (WGS) entry which is preliminary data.</text>
</comment>
<keyword evidence="3" id="KW-1185">Reference proteome</keyword>
<name>A0A7J5TWX7_9BACT</name>
<dbReference type="Proteomes" id="UP000488299">
    <property type="component" value="Unassembled WGS sequence"/>
</dbReference>
<dbReference type="EMBL" id="WELI01000006">
    <property type="protein sequence ID" value="KAB7729134.1"/>
    <property type="molecule type" value="Genomic_DNA"/>
</dbReference>
<organism evidence="2 3">
    <name type="scientific">Rudanella paleaurantiibacter</name>
    <dbReference type="NCBI Taxonomy" id="2614655"/>
    <lineage>
        <taxon>Bacteria</taxon>
        <taxon>Pseudomonadati</taxon>
        <taxon>Bacteroidota</taxon>
        <taxon>Cytophagia</taxon>
        <taxon>Cytophagales</taxon>
        <taxon>Cytophagaceae</taxon>
        <taxon>Rudanella</taxon>
    </lineage>
</organism>